<evidence type="ECO:0000313" key="6">
    <source>
        <dbReference type="EMBL" id="HHS02621.1"/>
    </source>
</evidence>
<dbReference type="GO" id="GO:0005524">
    <property type="term" value="F:ATP binding"/>
    <property type="evidence" value="ECO:0007669"/>
    <property type="project" value="UniProtKB-KW"/>
</dbReference>
<dbReference type="InterPro" id="IPR027417">
    <property type="entry name" value="P-loop_NTPase"/>
</dbReference>
<dbReference type="PANTHER" id="PTHR43335">
    <property type="entry name" value="ABC TRANSPORTER, ATP-BINDING PROTEIN"/>
    <property type="match status" value="1"/>
</dbReference>
<name>A0A7C5Z8B5_9FIRM</name>
<keyword evidence="4 6" id="KW-0067">ATP-binding</keyword>
<dbReference type="InterPro" id="IPR003593">
    <property type="entry name" value="AAA+_ATPase"/>
</dbReference>
<gene>
    <name evidence="6" type="ORF">ENL71_09130</name>
</gene>
<dbReference type="SMART" id="SM00382">
    <property type="entry name" value="AAA"/>
    <property type="match status" value="1"/>
</dbReference>
<evidence type="ECO:0000256" key="4">
    <source>
        <dbReference type="ARBA" id="ARBA00022840"/>
    </source>
</evidence>
<keyword evidence="2" id="KW-0813">Transport</keyword>
<dbReference type="InterPro" id="IPR003439">
    <property type="entry name" value="ABC_transporter-like_ATP-bd"/>
</dbReference>
<organism evidence="6">
    <name type="scientific">Caldicellulosiruptor owensensis</name>
    <dbReference type="NCBI Taxonomy" id="55205"/>
    <lineage>
        <taxon>Bacteria</taxon>
        <taxon>Bacillati</taxon>
        <taxon>Bacillota</taxon>
        <taxon>Bacillota incertae sedis</taxon>
        <taxon>Caldicellulosiruptorales</taxon>
        <taxon>Caldicellulosiruptoraceae</taxon>
        <taxon>Caldicellulosiruptor</taxon>
    </lineage>
</organism>
<dbReference type="InterPro" id="IPR017871">
    <property type="entry name" value="ABC_transporter-like_CS"/>
</dbReference>
<dbReference type="CDD" id="cd03230">
    <property type="entry name" value="ABC_DR_subfamily_A"/>
    <property type="match status" value="1"/>
</dbReference>
<comment type="similarity">
    <text evidence="1">Belongs to the ABC transporter superfamily.</text>
</comment>
<feature type="domain" description="ABC transporter" evidence="5">
    <location>
        <begin position="3"/>
        <end position="229"/>
    </location>
</feature>
<dbReference type="Gene3D" id="3.40.50.300">
    <property type="entry name" value="P-loop containing nucleotide triphosphate hydrolases"/>
    <property type="match status" value="1"/>
</dbReference>
<dbReference type="PROSITE" id="PS50893">
    <property type="entry name" value="ABC_TRANSPORTER_2"/>
    <property type="match status" value="1"/>
</dbReference>
<evidence type="ECO:0000256" key="1">
    <source>
        <dbReference type="ARBA" id="ARBA00005417"/>
    </source>
</evidence>
<comment type="caution">
    <text evidence="6">The sequence shown here is derived from an EMBL/GenBank/DDBJ whole genome shotgun (WGS) entry which is preliminary data.</text>
</comment>
<proteinExistence type="inferred from homology"/>
<dbReference type="PROSITE" id="PS00211">
    <property type="entry name" value="ABC_TRANSPORTER_1"/>
    <property type="match status" value="1"/>
</dbReference>
<sequence length="308" mass="35047">MILKTENLTKEYSSKNGCFNINLEIEKPIVFGLLGPNGAGKSTLVKTLVGLLRPTRGKAFLLGKPFDDIVIKSKIGYLPENFKYPDWMTAYEVMEFHCQLLKMKNYKNEIYSLLEKVGIIEHKDKKIRLFSKGMQQRLGLAVSMLNRPEIIFLDEPTSALDPIGRIDVRNIIIELKNQGTTVFLNSHLLSEVEKVCDKVAIINKGYIVAMGTIDELTRKALKVTFVLDKVDSKLFEIISLKNINILNHSQTTLELELSSHEDVPILVEEFVRSGYKIYEVKKSQELENVFLQVIGEGYFDVGNNKILF</sequence>
<keyword evidence="3" id="KW-0547">Nucleotide-binding</keyword>
<evidence type="ECO:0000256" key="3">
    <source>
        <dbReference type="ARBA" id="ARBA00022741"/>
    </source>
</evidence>
<dbReference type="GO" id="GO:0016887">
    <property type="term" value="F:ATP hydrolysis activity"/>
    <property type="evidence" value="ECO:0007669"/>
    <property type="project" value="InterPro"/>
</dbReference>
<dbReference type="AlphaFoldDB" id="A0A7C5Z8B5"/>
<evidence type="ECO:0000256" key="2">
    <source>
        <dbReference type="ARBA" id="ARBA00022448"/>
    </source>
</evidence>
<reference evidence="6" key="1">
    <citation type="journal article" date="2020" name="mSystems">
        <title>Genome- and Community-Level Interaction Insights into Carbon Utilization and Element Cycling Functions of Hydrothermarchaeota in Hydrothermal Sediment.</title>
        <authorList>
            <person name="Zhou Z."/>
            <person name="Liu Y."/>
            <person name="Xu W."/>
            <person name="Pan J."/>
            <person name="Luo Z.H."/>
            <person name="Li M."/>
        </authorList>
    </citation>
    <scope>NUCLEOTIDE SEQUENCE [LARGE SCALE GENOMIC DNA]</scope>
    <source>
        <strain evidence="6">SpSt-102</strain>
    </source>
</reference>
<evidence type="ECO:0000259" key="5">
    <source>
        <dbReference type="PROSITE" id="PS50893"/>
    </source>
</evidence>
<dbReference type="EMBL" id="DRUZ01000103">
    <property type="protein sequence ID" value="HHS02621.1"/>
    <property type="molecule type" value="Genomic_DNA"/>
</dbReference>
<dbReference type="SUPFAM" id="SSF52540">
    <property type="entry name" value="P-loop containing nucleoside triphosphate hydrolases"/>
    <property type="match status" value="1"/>
</dbReference>
<protein>
    <submittedName>
        <fullName evidence="6">ABC transporter ATP-binding protein</fullName>
    </submittedName>
</protein>
<dbReference type="Pfam" id="PF00005">
    <property type="entry name" value="ABC_tran"/>
    <property type="match status" value="1"/>
</dbReference>
<accession>A0A7C5Z8B5</accession>